<dbReference type="InterPro" id="IPR032812">
    <property type="entry name" value="SbsA_Ig"/>
</dbReference>
<keyword evidence="1" id="KW-0732">Signal</keyword>
<dbReference type="SUPFAM" id="SSF51294">
    <property type="entry name" value="Hedgehog/intein (Hint) domain"/>
    <property type="match status" value="1"/>
</dbReference>
<evidence type="ECO:0008006" key="7">
    <source>
        <dbReference type="Google" id="ProtNLM"/>
    </source>
</evidence>
<dbReference type="InterPro" id="IPR001599">
    <property type="entry name" value="Macroglobln_a2"/>
</dbReference>
<dbReference type="Gene3D" id="2.60.40.1930">
    <property type="match status" value="1"/>
</dbReference>
<dbReference type="Pfam" id="PF07591">
    <property type="entry name" value="PT-HINT"/>
    <property type="match status" value="1"/>
</dbReference>
<dbReference type="InterPro" id="IPR036844">
    <property type="entry name" value="Hint_dom_sf"/>
</dbReference>
<feature type="domain" description="Alpha-2-macroglobulin" evidence="4">
    <location>
        <begin position="1209"/>
        <end position="1300"/>
    </location>
</feature>
<sequence>MVSDELLGYIKQSKVSGLSDDEIKKALSGTGWNDSDVNEAFNQLSLKPNQVPQEFKKPAFNISPTLKNSYQSVRQHPQLKYIAGVVLVIIASFVLYKTFRHEKVAISEFTLTASAADAAGINPDSTFTLKSTADLDESVVEKYLSVEPKVEIKVNKTGTNTFEIKPKEKLPENKVFAVKIDAGPIADKTFSWAYQVKAPFQVIGTLPRDESTSVPLNSGIEVTLNREGLKNTEGSFEISPNIQGRLEVHRNILIFVPTQELQQQTVYTVTLKKGLKVDGSDDTLADDTTFKFETGNKSYGYTGSFSFNKVFWEFKPDTEPAFEAYSYNLTSALQGKAYRFDNLNDFINAYKGSLNPDNGWSQFNRYKPYQAPDNKKFFEGPVSIEDQLGVRFVRIPQKLNEGYYLFDVTVEGRHEQVWFQITPLSNYAAISGTKSLVWIRTLEGGQPITGANISFDGKSIGKTNSDGVAQFDTPDDLIRKTSDYAYHYSAEPAYFYTVSVNGKELAIPIESRYGGFSRINPPDQWWSYMSVDKTIYQPNDTLRFWGLVKQRGGSEVKGEEIVMQLTEPVWGSSPSDLTMYASTKAKISDFNSVTGEMSFSGLRPGMYQLSVRRGDEIIISQSISVETYIKPAYKLIITPKKNAVFAGETISFDVKGEFFDGTPVSNLQVKYQSYQNGQNEGQVKLNSEGQGSFSIKTNYTESSWWPQYMGVTVMPAVSEEGEIAESASVLVFGPQMSLQSGQSISNQSTKFKLKLQNITLEKIEKGQPFWVSENYLGGPVGGYPISVEVIQITHRATETGKGYDIINKVTYPIYTYSREEKSIRKADLVTDGNGEASFEQALEKEKTYKIIFTARDRNGRLVKKENYAYGGSISSFSYYDTSGITLKNLQEDKNDYKLGDRISLQVQDNSGNAMTPGNRNFLFFQVVNGISSYQISDSPDYNDTFQDKHIPNVSVVGVWFSGNRFHDSWPVNISFNSDQRRLNINVRKDKDRYKPGEEVKLSIEVKDQDERPKQADVNVAGLDEAVFTLNPEEKDITNDLYRDLYVSLITRSSHLTPLESGAEQGGCFLPGTQILTSVGNKNIEDIKAGDYILTKEKDDSDQLIKAEVKRTTTHLANGYLIINDYLKVTENHRLFVNGEWIKAGSIEKGDTLLNSKGQSVLVKLVEKKDEWVRVHNFEVDDQHTYFAGGLYVHNEEKGGGESRGDFKDIAIYKTVATGSDGKADVSFKVPDNITSWRITTQAISKDWYAGKNIDFVPVGLPFFVETALNTTYLAGDSPTMRVRVFGTANIPDSIQYKIESGTLPFKAIDRNAGKVAEFNLGQLTPGKHKITISANGGGFKDSITRDVWVLNSYFTKNSSQYYDLSSSLDNVQGNTKGFTELLFTSQERGKLYSPLISYLWRGGIRIDQIGSRYMADVLLNKFFEEDREFNSIELRQYQTQSGGIALLPYSSDDLALSAQFADLIKGENVDISREGLKDYFYQSLNDRKADLSRVVQALYGLAALDEPVLVTLQNIKKDKSLTLIDKAYISLALDTIGAKEEARTYYRENFKPKLVNKKPYSYIDELKSKDDNIVITALLANLAGSLREPEADGLATYARENPPKETLVNFPLLGYIKKSLPQLKGGDVSFTYKTNQKNETKTLKKNEVFKLELNADELKTLRFENINGSIGLVSFFNREASPDEITKDDSLGITRKYYVNGRLTNEFNDGDLVKIELASSFGGRALPGLYQVTDYLPSGLRAVTRYNVTPIQTGQCISFASMVEDQKITFLDWNPKSTYCPSIFYYARVVTKGSYNAEPALIQSTKNLDSLNISAPAQINIK</sequence>
<evidence type="ECO:0000259" key="2">
    <source>
        <dbReference type="SMART" id="SM00306"/>
    </source>
</evidence>
<dbReference type="EMBL" id="MGJP01000058">
    <property type="protein sequence ID" value="OGN08609.1"/>
    <property type="molecule type" value="Genomic_DNA"/>
</dbReference>
<dbReference type="InterPro" id="IPR003587">
    <property type="entry name" value="Hint_dom_N"/>
</dbReference>
<dbReference type="Pfam" id="PF00207">
    <property type="entry name" value="A2M"/>
    <property type="match status" value="1"/>
</dbReference>
<dbReference type="GO" id="GO:0016539">
    <property type="term" value="P:intein-mediated protein splicing"/>
    <property type="evidence" value="ECO:0007669"/>
    <property type="project" value="InterPro"/>
</dbReference>
<dbReference type="Pfam" id="PF13205">
    <property type="entry name" value="Big_5"/>
    <property type="match status" value="1"/>
</dbReference>
<feature type="domain" description="Hint" evidence="2">
    <location>
        <begin position="1065"/>
        <end position="1156"/>
    </location>
</feature>
<reference evidence="5 6" key="1">
    <citation type="journal article" date="2016" name="Nat. Commun.">
        <title>Thousands of microbial genomes shed light on interconnected biogeochemical processes in an aquifer system.</title>
        <authorList>
            <person name="Anantharaman K."/>
            <person name="Brown C.T."/>
            <person name="Hug L.A."/>
            <person name="Sharon I."/>
            <person name="Castelle C.J."/>
            <person name="Probst A.J."/>
            <person name="Thomas B.C."/>
            <person name="Singh A."/>
            <person name="Wilkins M.J."/>
            <person name="Karaoz U."/>
            <person name="Brodie E.L."/>
            <person name="Williams K.H."/>
            <person name="Hubbard S.S."/>
            <person name="Banfield J.F."/>
        </authorList>
    </citation>
    <scope>NUCLEOTIDE SEQUENCE [LARGE SCALE GENOMIC DNA]</scope>
</reference>
<evidence type="ECO:0000313" key="6">
    <source>
        <dbReference type="Proteomes" id="UP000177167"/>
    </source>
</evidence>
<protein>
    <recommendedName>
        <fullName evidence="7">Intein C-terminal splicing domain-containing protein</fullName>
    </recommendedName>
</protein>
<dbReference type="SMART" id="SM00306">
    <property type="entry name" value="HintN"/>
    <property type="match status" value="1"/>
</dbReference>
<gene>
    <name evidence="5" type="ORF">A3J46_02810</name>
</gene>
<dbReference type="PROSITE" id="PS50817">
    <property type="entry name" value="INTEIN_N_TER"/>
    <property type="match status" value="1"/>
</dbReference>
<name>A0A1F8F8L7_9BACT</name>
<evidence type="ECO:0000259" key="4">
    <source>
        <dbReference type="SMART" id="SM01360"/>
    </source>
</evidence>
<dbReference type="InterPro" id="IPR011625">
    <property type="entry name" value="A2M_N_BRD"/>
</dbReference>
<organism evidence="5 6">
    <name type="scientific">Candidatus Yanofskybacteria bacterium RIFCSPHIGHO2_02_FULL_41_11</name>
    <dbReference type="NCBI Taxonomy" id="1802675"/>
    <lineage>
        <taxon>Bacteria</taxon>
        <taxon>Candidatus Yanofskyibacteriota</taxon>
    </lineage>
</organism>
<dbReference type="CDD" id="cd00081">
    <property type="entry name" value="Hint"/>
    <property type="match status" value="1"/>
</dbReference>
<dbReference type="PANTHER" id="PTHR40094:SF1">
    <property type="entry name" value="UBIQUITIN DOMAIN-CONTAINING PROTEIN"/>
    <property type="match status" value="1"/>
</dbReference>
<dbReference type="Gene3D" id="2.60.40.3710">
    <property type="match status" value="1"/>
</dbReference>
<dbReference type="InterPro" id="IPR051802">
    <property type="entry name" value="YfhM-like"/>
</dbReference>
<dbReference type="InterPro" id="IPR006141">
    <property type="entry name" value="Intein_N"/>
</dbReference>
<dbReference type="Proteomes" id="UP000177167">
    <property type="component" value="Unassembled WGS sequence"/>
</dbReference>
<dbReference type="Gene3D" id="2.170.16.10">
    <property type="entry name" value="Hedgehog/Intein (Hint) domain"/>
    <property type="match status" value="1"/>
</dbReference>
<evidence type="ECO:0000259" key="3">
    <source>
        <dbReference type="SMART" id="SM01359"/>
    </source>
</evidence>
<dbReference type="SMART" id="SM01359">
    <property type="entry name" value="A2M_N_2"/>
    <property type="match status" value="1"/>
</dbReference>
<feature type="domain" description="Alpha-2-macroglobulin bait region" evidence="3">
    <location>
        <begin position="884"/>
        <end position="1029"/>
    </location>
</feature>
<accession>A0A1F8F8L7</accession>
<proteinExistence type="predicted"/>
<dbReference type="Pfam" id="PF07703">
    <property type="entry name" value="A2M_BRD"/>
    <property type="match status" value="1"/>
</dbReference>
<dbReference type="GO" id="GO:0004866">
    <property type="term" value="F:endopeptidase inhibitor activity"/>
    <property type="evidence" value="ECO:0007669"/>
    <property type="project" value="InterPro"/>
</dbReference>
<evidence type="ECO:0000313" key="5">
    <source>
        <dbReference type="EMBL" id="OGN08609.1"/>
    </source>
</evidence>
<evidence type="ECO:0000256" key="1">
    <source>
        <dbReference type="ARBA" id="ARBA00022729"/>
    </source>
</evidence>
<comment type="caution">
    <text evidence="5">The sequence shown here is derived from an EMBL/GenBank/DDBJ whole genome shotgun (WGS) entry which is preliminary data.</text>
</comment>
<dbReference type="PANTHER" id="PTHR40094">
    <property type="entry name" value="ALPHA-2-MACROGLOBULIN HOMOLOG"/>
    <property type="match status" value="1"/>
</dbReference>
<dbReference type="SMART" id="SM01360">
    <property type="entry name" value="A2M"/>
    <property type="match status" value="1"/>
</dbReference>